<dbReference type="Proteomes" id="UP001151532">
    <property type="component" value="Chromosome 14"/>
</dbReference>
<keyword evidence="2" id="KW-1185">Reference proteome</keyword>
<comment type="caution">
    <text evidence="1">The sequence shown here is derived from an EMBL/GenBank/DDBJ whole genome shotgun (WGS) entry which is preliminary data.</text>
</comment>
<protein>
    <submittedName>
        <fullName evidence="1">Uncharacterized protein</fullName>
    </submittedName>
</protein>
<dbReference type="AlphaFoldDB" id="A0A9Q0SJZ0"/>
<evidence type="ECO:0000313" key="1">
    <source>
        <dbReference type="EMBL" id="KAJ6680569.1"/>
    </source>
</evidence>
<sequence>MPSFISISGPGSFVHSRDAICNTQASEKKFGTKHSISEMQETSPATFPKSIPSIFSANFTLQKVCLNGIRFPIPTYDSHIFPSMHEMHKIHDISMHVISTNTYISNNLYSIKSFCVLI</sequence>
<accession>A0A9Q0SJZ0</accession>
<name>A0A9Q0SJZ0_SALPP</name>
<reference evidence="1" key="1">
    <citation type="submission" date="2022-11" db="EMBL/GenBank/DDBJ databases">
        <authorList>
            <person name="Hyden B.L."/>
            <person name="Feng K."/>
            <person name="Yates T."/>
            <person name="Jawdy S."/>
            <person name="Smart L.B."/>
            <person name="Muchero W."/>
        </authorList>
    </citation>
    <scope>NUCLEOTIDE SEQUENCE</scope>
    <source>
        <tissue evidence="1">Shoot tip</tissue>
    </source>
</reference>
<reference evidence="1" key="2">
    <citation type="journal article" date="2023" name="Int. J. Mol. Sci.">
        <title>De Novo Assembly and Annotation of 11 Diverse Shrub Willow (Salix) Genomes Reveals Novel Gene Organization in Sex-Linked Regions.</title>
        <authorList>
            <person name="Hyden B."/>
            <person name="Feng K."/>
            <person name="Yates T.B."/>
            <person name="Jawdy S."/>
            <person name="Cereghino C."/>
            <person name="Smart L.B."/>
            <person name="Muchero W."/>
        </authorList>
    </citation>
    <scope>NUCLEOTIDE SEQUENCE</scope>
    <source>
        <tissue evidence="1">Shoot tip</tissue>
    </source>
</reference>
<proteinExistence type="predicted"/>
<dbReference type="EMBL" id="JAPFFK010000020">
    <property type="protein sequence ID" value="KAJ6680569.1"/>
    <property type="molecule type" value="Genomic_DNA"/>
</dbReference>
<organism evidence="1 2">
    <name type="scientific">Salix purpurea</name>
    <name type="common">Purple osier willow</name>
    <dbReference type="NCBI Taxonomy" id="77065"/>
    <lineage>
        <taxon>Eukaryota</taxon>
        <taxon>Viridiplantae</taxon>
        <taxon>Streptophyta</taxon>
        <taxon>Embryophyta</taxon>
        <taxon>Tracheophyta</taxon>
        <taxon>Spermatophyta</taxon>
        <taxon>Magnoliopsida</taxon>
        <taxon>eudicotyledons</taxon>
        <taxon>Gunneridae</taxon>
        <taxon>Pentapetalae</taxon>
        <taxon>rosids</taxon>
        <taxon>fabids</taxon>
        <taxon>Malpighiales</taxon>
        <taxon>Salicaceae</taxon>
        <taxon>Saliceae</taxon>
        <taxon>Salix</taxon>
    </lineage>
</organism>
<gene>
    <name evidence="1" type="ORF">OIU79_020135</name>
</gene>
<evidence type="ECO:0000313" key="2">
    <source>
        <dbReference type="Proteomes" id="UP001151532"/>
    </source>
</evidence>